<organism evidence="18 19">
    <name type="scientific">Ambispora gerdemannii</name>
    <dbReference type="NCBI Taxonomy" id="144530"/>
    <lineage>
        <taxon>Eukaryota</taxon>
        <taxon>Fungi</taxon>
        <taxon>Fungi incertae sedis</taxon>
        <taxon>Mucoromycota</taxon>
        <taxon>Glomeromycotina</taxon>
        <taxon>Glomeromycetes</taxon>
        <taxon>Archaeosporales</taxon>
        <taxon>Ambisporaceae</taxon>
        <taxon>Ambispora</taxon>
    </lineage>
</organism>
<dbReference type="HAMAP" id="MF_00049_B">
    <property type="entry name" value="Leu_tRNA_synth_B"/>
    <property type="match status" value="1"/>
</dbReference>
<evidence type="ECO:0000259" key="15">
    <source>
        <dbReference type="Pfam" id="PF08264"/>
    </source>
</evidence>
<evidence type="ECO:0000256" key="7">
    <source>
        <dbReference type="ARBA" id="ARBA00022840"/>
    </source>
</evidence>
<evidence type="ECO:0000256" key="6">
    <source>
        <dbReference type="ARBA" id="ARBA00022741"/>
    </source>
</evidence>
<sequence>MFPYPSGFLHMGHVRVYTISDTIARFRKMLGYEVIHPMGWDAFGLPAENAAIERNIHPVKWTTKNIAVMKNQMEKMLTDFDWEREITTCKPDYYKWTQYLFLQLYKNRLAYQKEAIVNWDPVDKTVLANEQVDAEGNSWRSGAKVEHRKLKQWFFKITDYAEQLLADLELLNKWPDHVKQMQRNWIGKSEGAEFDFPMKSKNNSIPPLKVFTSRPDTIFGVHYLVVSLNHPLLSKEYIPQENHAKVFDFVETAKGQEVIERIGDNKTKQDEYLKFGIPGIHTGLYATNPFTGESLPIYVSPYVLSDYGSGAVMGVPAHDKRDWEFTSINKIANDNEIRRVVEPLSIEKDKTENQVYTGYGILTSESGAYKGLKTVDAMQAIVRDAQKAGFGRWVTQYRLRDWLLSRQRYWGTPIPMIHCEKLPECELPVLLPSNVSFTGRGESPLKQDKDWMNCKCPKCHGPATRDTDTMDTFVDSSWYFLRFVDPKNLMEPFSSSIASSLLPVDVYVGGVEHAILHLLYARFFSKFMLHQKMYDENEKRQPGNGEPFKVLITQGMVQGKTYKDPVNGRFLKPEELDFSSPGAPVQKSTGQLPIISFEKMSKRKYNGVDPEAIIEKHGADSTRLFILFKAPVSEILEWDDSSIIGMQRWLNRVWRLIELVLEDSKNNTNSEQHDLSVDNMNEQDIDTYRIINLTVKEVTNALSETYTLNTVVSDLIKLTNHLNNSITTSHSRSPSNKNNKETNLDSDTSSSLSPVFVYGVETLVKLLAPMAPSFAEESWEFLKKRYDNNKTRSIFEESWPKIDSTSFSVNKVNCAIQINGKTRFVLEIPTTIIKNQSAVEQLIRDSSEGKKWVNGKYANKKLSRVIHVSGELERNES</sequence>
<keyword evidence="7 12" id="KW-0067">ATP-binding</keyword>
<evidence type="ECO:0000256" key="5">
    <source>
        <dbReference type="ARBA" id="ARBA00022598"/>
    </source>
</evidence>
<dbReference type="Gene3D" id="3.40.50.620">
    <property type="entry name" value="HUPs"/>
    <property type="match status" value="2"/>
</dbReference>
<evidence type="ECO:0000259" key="17">
    <source>
        <dbReference type="Pfam" id="PF13603"/>
    </source>
</evidence>
<dbReference type="AlphaFoldDB" id="A0A9N8WH77"/>
<evidence type="ECO:0000256" key="4">
    <source>
        <dbReference type="ARBA" id="ARBA00013164"/>
    </source>
</evidence>
<evidence type="ECO:0000256" key="1">
    <source>
        <dbReference type="ARBA" id="ARBA00004305"/>
    </source>
</evidence>
<dbReference type="InterPro" id="IPR025709">
    <property type="entry name" value="Leu_tRNA-synth_edit"/>
</dbReference>
<dbReference type="GO" id="GO:0006429">
    <property type="term" value="P:leucyl-tRNA aminoacylation"/>
    <property type="evidence" value="ECO:0007669"/>
    <property type="project" value="InterPro"/>
</dbReference>
<feature type="domain" description="Methionyl/Leucyl tRNA synthetase" evidence="16">
    <location>
        <begin position="2"/>
        <end position="134"/>
    </location>
</feature>
<dbReference type="SUPFAM" id="SSF52374">
    <property type="entry name" value="Nucleotidylyl transferase"/>
    <property type="match status" value="1"/>
</dbReference>
<keyword evidence="5 12" id="KW-0436">Ligase</keyword>
<gene>
    <name evidence="18" type="ORF">AGERDE_LOCUS3462</name>
</gene>
<keyword evidence="6 12" id="KW-0547">Nucleotide-binding</keyword>
<accession>A0A9N8WH77</accession>
<dbReference type="FunFam" id="1.10.730.10:FF:000002">
    <property type="entry name" value="Leucine--tRNA ligase"/>
    <property type="match status" value="1"/>
</dbReference>
<comment type="similarity">
    <text evidence="3 12">Belongs to the class-I aminoacyl-tRNA synthetase family.</text>
</comment>
<evidence type="ECO:0000256" key="12">
    <source>
        <dbReference type="RuleBase" id="RU363035"/>
    </source>
</evidence>
<dbReference type="InterPro" id="IPR015413">
    <property type="entry name" value="Methionyl/Leucyl_tRNA_Synth"/>
</dbReference>
<evidence type="ECO:0000256" key="9">
    <source>
        <dbReference type="ARBA" id="ARBA00023146"/>
    </source>
</evidence>
<feature type="compositionally biased region" description="Polar residues" evidence="13">
    <location>
        <begin position="726"/>
        <end position="737"/>
    </location>
</feature>
<keyword evidence="19" id="KW-1185">Reference proteome</keyword>
<dbReference type="PANTHER" id="PTHR43740:SF2">
    <property type="entry name" value="LEUCINE--TRNA LIGASE, MITOCHONDRIAL"/>
    <property type="match status" value="1"/>
</dbReference>
<dbReference type="PRINTS" id="PR00985">
    <property type="entry name" value="TRNASYNTHLEU"/>
</dbReference>
<dbReference type="NCBIfam" id="TIGR00396">
    <property type="entry name" value="leuS_bact"/>
    <property type="match status" value="1"/>
</dbReference>
<dbReference type="SUPFAM" id="SSF47323">
    <property type="entry name" value="Anticodon-binding domain of a subclass of class I aminoacyl-tRNA synthetases"/>
    <property type="match status" value="1"/>
</dbReference>
<protein>
    <recommendedName>
        <fullName evidence="4">leucine--tRNA ligase</fullName>
        <ecNumber evidence="4">6.1.1.4</ecNumber>
    </recommendedName>
    <alternativeName>
        <fullName evidence="10">Leucyl-tRNA synthetase</fullName>
    </alternativeName>
</protein>
<dbReference type="CDD" id="cd07958">
    <property type="entry name" value="Anticodon_Ia_Leu_BEm"/>
    <property type="match status" value="1"/>
</dbReference>
<evidence type="ECO:0000256" key="8">
    <source>
        <dbReference type="ARBA" id="ARBA00022917"/>
    </source>
</evidence>
<dbReference type="EC" id="6.1.1.4" evidence="4"/>
<dbReference type="PANTHER" id="PTHR43740">
    <property type="entry name" value="LEUCYL-TRNA SYNTHETASE"/>
    <property type="match status" value="1"/>
</dbReference>
<feature type="domain" description="Methionyl/Valyl/Leucyl/Isoleucyl-tRNA synthetase anticodon-binding" evidence="15">
    <location>
        <begin position="691"/>
        <end position="830"/>
    </location>
</feature>
<dbReference type="InterPro" id="IPR009008">
    <property type="entry name" value="Val/Leu/Ile-tRNA-synth_edit"/>
</dbReference>
<name>A0A9N8WH77_9GLOM</name>
<dbReference type="GO" id="GO:0004823">
    <property type="term" value="F:leucine-tRNA ligase activity"/>
    <property type="evidence" value="ECO:0007669"/>
    <property type="project" value="UniProtKB-EC"/>
</dbReference>
<comment type="caution">
    <text evidence="18">The sequence shown here is derived from an EMBL/GenBank/DDBJ whole genome shotgun (WGS) entry which is preliminary data.</text>
</comment>
<dbReference type="InterPro" id="IPR009080">
    <property type="entry name" value="tRNAsynth_Ia_anticodon-bd"/>
</dbReference>
<evidence type="ECO:0000256" key="11">
    <source>
        <dbReference type="ARBA" id="ARBA00047469"/>
    </source>
</evidence>
<dbReference type="GO" id="GO:0002161">
    <property type="term" value="F:aminoacyl-tRNA deacylase activity"/>
    <property type="evidence" value="ECO:0007669"/>
    <property type="project" value="InterPro"/>
</dbReference>
<dbReference type="InterPro" id="IPR002302">
    <property type="entry name" value="Leu-tRNA-ligase"/>
</dbReference>
<evidence type="ECO:0000313" key="18">
    <source>
        <dbReference type="EMBL" id="CAG8485491.1"/>
    </source>
</evidence>
<dbReference type="GO" id="GO:0005759">
    <property type="term" value="C:mitochondrial matrix"/>
    <property type="evidence" value="ECO:0007669"/>
    <property type="project" value="UniProtKB-SubCell"/>
</dbReference>
<evidence type="ECO:0000256" key="3">
    <source>
        <dbReference type="ARBA" id="ARBA00005594"/>
    </source>
</evidence>
<keyword evidence="9 12" id="KW-0030">Aminoacyl-tRNA synthetase</keyword>
<dbReference type="CDD" id="cd00812">
    <property type="entry name" value="LeuRS_core"/>
    <property type="match status" value="1"/>
</dbReference>
<dbReference type="InterPro" id="IPR014729">
    <property type="entry name" value="Rossmann-like_a/b/a_fold"/>
</dbReference>
<dbReference type="InterPro" id="IPR002300">
    <property type="entry name" value="aa-tRNA-synth_Ia"/>
</dbReference>
<dbReference type="InterPro" id="IPR001412">
    <property type="entry name" value="aa-tRNA-synth_I_CS"/>
</dbReference>
<evidence type="ECO:0000256" key="13">
    <source>
        <dbReference type="SAM" id="MobiDB-lite"/>
    </source>
</evidence>
<dbReference type="EMBL" id="CAJVPL010000343">
    <property type="protein sequence ID" value="CAG8485491.1"/>
    <property type="molecule type" value="Genomic_DNA"/>
</dbReference>
<dbReference type="Pfam" id="PF08264">
    <property type="entry name" value="Anticodon_1"/>
    <property type="match status" value="1"/>
</dbReference>
<comment type="catalytic activity">
    <reaction evidence="11">
        <text>tRNA(Leu) + L-leucine + ATP = L-leucyl-tRNA(Leu) + AMP + diphosphate</text>
        <dbReference type="Rhea" id="RHEA:11688"/>
        <dbReference type="Rhea" id="RHEA-COMP:9613"/>
        <dbReference type="Rhea" id="RHEA-COMP:9622"/>
        <dbReference type="ChEBI" id="CHEBI:30616"/>
        <dbReference type="ChEBI" id="CHEBI:33019"/>
        <dbReference type="ChEBI" id="CHEBI:57427"/>
        <dbReference type="ChEBI" id="CHEBI:78442"/>
        <dbReference type="ChEBI" id="CHEBI:78494"/>
        <dbReference type="ChEBI" id="CHEBI:456215"/>
        <dbReference type="EC" id="6.1.1.4"/>
    </reaction>
</comment>
<proteinExistence type="inferred from homology"/>
<dbReference type="OrthoDB" id="15954at2759"/>
<dbReference type="SUPFAM" id="SSF50677">
    <property type="entry name" value="ValRS/IleRS/LeuRS editing domain"/>
    <property type="match status" value="1"/>
</dbReference>
<dbReference type="GO" id="GO:0032543">
    <property type="term" value="P:mitochondrial translation"/>
    <property type="evidence" value="ECO:0007669"/>
    <property type="project" value="TreeGrafter"/>
</dbReference>
<evidence type="ECO:0000256" key="2">
    <source>
        <dbReference type="ARBA" id="ARBA00004496"/>
    </source>
</evidence>
<keyword evidence="8 12" id="KW-0648">Protein biosynthesis</keyword>
<dbReference type="Pfam" id="PF00133">
    <property type="entry name" value="tRNA-synt_1"/>
    <property type="match status" value="1"/>
</dbReference>
<dbReference type="InterPro" id="IPR013155">
    <property type="entry name" value="M/V/L/I-tRNA-synth_anticd-bd"/>
</dbReference>
<dbReference type="Proteomes" id="UP000789831">
    <property type="component" value="Unassembled WGS sequence"/>
</dbReference>
<evidence type="ECO:0000259" key="16">
    <source>
        <dbReference type="Pfam" id="PF09334"/>
    </source>
</evidence>
<dbReference type="Pfam" id="PF13603">
    <property type="entry name" value="tRNA-synt_1_2"/>
    <property type="match status" value="1"/>
</dbReference>
<dbReference type="FunFam" id="3.40.50.620:FF:000003">
    <property type="entry name" value="Leucine--tRNA ligase"/>
    <property type="match status" value="1"/>
</dbReference>
<feature type="region of interest" description="Disordered" evidence="13">
    <location>
        <begin position="726"/>
        <end position="750"/>
    </location>
</feature>
<dbReference type="PROSITE" id="PS00178">
    <property type="entry name" value="AA_TRNA_LIGASE_I"/>
    <property type="match status" value="1"/>
</dbReference>
<evidence type="ECO:0000259" key="14">
    <source>
        <dbReference type="Pfam" id="PF00133"/>
    </source>
</evidence>
<evidence type="ECO:0000313" key="19">
    <source>
        <dbReference type="Proteomes" id="UP000789831"/>
    </source>
</evidence>
<dbReference type="FunFam" id="3.40.50.620:FF:000100">
    <property type="entry name" value="probable leucine--tRNA ligase, mitochondrial"/>
    <property type="match status" value="1"/>
</dbReference>
<comment type="subcellular location">
    <subcellularLocation>
        <location evidence="2">Cytoplasm</location>
    </subcellularLocation>
    <subcellularLocation>
        <location evidence="1">Mitochondrion matrix</location>
    </subcellularLocation>
</comment>
<reference evidence="18" key="1">
    <citation type="submission" date="2021-06" db="EMBL/GenBank/DDBJ databases">
        <authorList>
            <person name="Kallberg Y."/>
            <person name="Tangrot J."/>
            <person name="Rosling A."/>
        </authorList>
    </citation>
    <scope>NUCLEOTIDE SEQUENCE</scope>
    <source>
        <strain evidence="18">MT106</strain>
    </source>
</reference>
<feature type="domain" description="Leucyl-tRNA synthetase editing" evidence="17">
    <location>
        <begin position="183"/>
        <end position="384"/>
    </location>
</feature>
<evidence type="ECO:0000256" key="10">
    <source>
        <dbReference type="ARBA" id="ARBA00030520"/>
    </source>
</evidence>
<dbReference type="Pfam" id="PF09334">
    <property type="entry name" value="tRNA-synt_1g"/>
    <property type="match status" value="1"/>
</dbReference>
<feature type="domain" description="Aminoacyl-tRNA synthetase class Ia" evidence="14">
    <location>
        <begin position="599"/>
        <end position="637"/>
    </location>
</feature>
<dbReference type="Gene3D" id="1.10.730.10">
    <property type="entry name" value="Isoleucyl-tRNA Synthetase, Domain 1"/>
    <property type="match status" value="1"/>
</dbReference>
<dbReference type="GO" id="GO:0005524">
    <property type="term" value="F:ATP binding"/>
    <property type="evidence" value="ECO:0007669"/>
    <property type="project" value="UniProtKB-KW"/>
</dbReference>